<keyword evidence="1" id="KW-0378">Hydrolase</keyword>
<sequence>MRFNKILLLLTCIILGGMGTTTVTLADDNDQVKLTFLGTGAPRPSHDRYGPAILLEAGKHKILVDAGPGLRERLFQAGGFELVTDIHQVLITHLHYDHTIGLPNLWLTGWLFGRKTNMEVYGPMGTSKLMTHFEDAYDWDLRYRYLTNVHKEGSDLISYDVTPGVIFDEDDLKITAFKVEHMPINIETGELLGLEGATLGYRIDYKTRSVLFSGDTRSTPDSDIIKFGKGVDVLIHETQVPSPGTSKEALLANVSMSVHSTPAQVAYVFNKTRPRLGIYSHIIPPETTKEQLISMTDYDGEMNVAEDLMTITIGDKITFGRAENIGNTIFTNSDVVDE</sequence>
<dbReference type="PANTHER" id="PTHR46018">
    <property type="entry name" value="ZINC PHOSPHODIESTERASE ELAC PROTEIN 1"/>
    <property type="match status" value="1"/>
</dbReference>
<name>A0A381PY29_9ZZZZ</name>
<feature type="domain" description="Metallo-beta-lactamase" evidence="2">
    <location>
        <begin position="49"/>
        <end position="271"/>
    </location>
</feature>
<dbReference type="SMART" id="SM00849">
    <property type="entry name" value="Lactamase_B"/>
    <property type="match status" value="1"/>
</dbReference>
<dbReference type="Pfam" id="PF12706">
    <property type="entry name" value="Lactamase_B_2"/>
    <property type="match status" value="1"/>
</dbReference>
<proteinExistence type="predicted"/>
<dbReference type="EMBL" id="UINC01001104">
    <property type="protein sequence ID" value="SUZ70879.1"/>
    <property type="molecule type" value="Genomic_DNA"/>
</dbReference>
<evidence type="ECO:0000313" key="3">
    <source>
        <dbReference type="EMBL" id="SUZ70879.1"/>
    </source>
</evidence>
<organism evidence="3">
    <name type="scientific">marine metagenome</name>
    <dbReference type="NCBI Taxonomy" id="408172"/>
    <lineage>
        <taxon>unclassified sequences</taxon>
        <taxon>metagenomes</taxon>
        <taxon>ecological metagenomes</taxon>
    </lineage>
</organism>
<gene>
    <name evidence="3" type="ORF">METZ01_LOCUS23733</name>
</gene>
<accession>A0A381PY29</accession>
<dbReference type="Gene3D" id="3.60.15.10">
    <property type="entry name" value="Ribonuclease Z/Hydroxyacylglutathione hydrolase-like"/>
    <property type="match status" value="1"/>
</dbReference>
<dbReference type="CDD" id="cd07719">
    <property type="entry name" value="arylsulfatase_AtsA-like_MBL-fold"/>
    <property type="match status" value="1"/>
</dbReference>
<protein>
    <recommendedName>
        <fullName evidence="2">Metallo-beta-lactamase domain-containing protein</fullName>
    </recommendedName>
</protein>
<dbReference type="InterPro" id="IPR044094">
    <property type="entry name" value="AtsA-like_MBL-fold"/>
</dbReference>
<dbReference type="InterPro" id="IPR001279">
    <property type="entry name" value="Metallo-B-lactamas"/>
</dbReference>
<evidence type="ECO:0000259" key="2">
    <source>
        <dbReference type="SMART" id="SM00849"/>
    </source>
</evidence>
<evidence type="ECO:0000256" key="1">
    <source>
        <dbReference type="ARBA" id="ARBA00022801"/>
    </source>
</evidence>
<dbReference type="PANTHER" id="PTHR46018:SF2">
    <property type="entry name" value="ZINC PHOSPHODIESTERASE ELAC PROTEIN 1"/>
    <property type="match status" value="1"/>
</dbReference>
<dbReference type="AlphaFoldDB" id="A0A381PY29"/>
<dbReference type="SUPFAM" id="SSF56281">
    <property type="entry name" value="Metallo-hydrolase/oxidoreductase"/>
    <property type="match status" value="1"/>
</dbReference>
<reference evidence="3" key="1">
    <citation type="submission" date="2018-05" db="EMBL/GenBank/DDBJ databases">
        <authorList>
            <person name="Lanie J.A."/>
            <person name="Ng W.-L."/>
            <person name="Kazmierczak K.M."/>
            <person name="Andrzejewski T.M."/>
            <person name="Davidsen T.M."/>
            <person name="Wayne K.J."/>
            <person name="Tettelin H."/>
            <person name="Glass J.I."/>
            <person name="Rusch D."/>
            <person name="Podicherti R."/>
            <person name="Tsui H.-C.T."/>
            <person name="Winkler M.E."/>
        </authorList>
    </citation>
    <scope>NUCLEOTIDE SEQUENCE</scope>
</reference>
<dbReference type="InterPro" id="IPR036866">
    <property type="entry name" value="RibonucZ/Hydroxyglut_hydro"/>
</dbReference>
<dbReference type="GO" id="GO:0042781">
    <property type="term" value="F:3'-tRNA processing endoribonuclease activity"/>
    <property type="evidence" value="ECO:0007669"/>
    <property type="project" value="TreeGrafter"/>
</dbReference>